<keyword evidence="2" id="KW-1185">Reference proteome</keyword>
<organism evidence="1 2">
    <name type="scientific">Serratia phage vB_SmaS_Bigdog</name>
    <dbReference type="NCBI Taxonomy" id="2777364"/>
    <lineage>
        <taxon>Viruses</taxon>
        <taxon>Duplodnaviria</taxon>
        <taxon>Heunggongvirae</taxon>
        <taxon>Uroviricota</taxon>
        <taxon>Caudoviricetes</taxon>
        <taxon>Bonzeevirus</taxon>
        <taxon>Bonzeevirus bigdog</taxon>
    </lineage>
</organism>
<evidence type="ECO:0000313" key="1">
    <source>
        <dbReference type="EMBL" id="QPX75114.1"/>
    </source>
</evidence>
<dbReference type="Proteomes" id="UP000595656">
    <property type="component" value="Segment"/>
</dbReference>
<gene>
    <name evidence="1" type="ORF">BIGDOG_9</name>
</gene>
<dbReference type="EMBL" id="MW021763">
    <property type="protein sequence ID" value="QPX75114.1"/>
    <property type="molecule type" value="Genomic_DNA"/>
</dbReference>
<proteinExistence type="predicted"/>
<accession>A0A7T3TL51</accession>
<name>A0A7T3TL51_9CAUD</name>
<reference evidence="1 2" key="1">
    <citation type="submission" date="2020-09" db="EMBL/GenBank/DDBJ databases">
        <authorList>
            <person name="Hogan T.J."/>
            <person name="Wilson M.E."/>
            <person name="Walker J.K."/>
            <person name="Johnson L."/>
            <person name="Sharma R."/>
            <person name="Grose J.H."/>
        </authorList>
    </citation>
    <scope>NUCLEOTIDE SEQUENCE [LARGE SCALE GENOMIC DNA]</scope>
</reference>
<evidence type="ECO:0000313" key="2">
    <source>
        <dbReference type="Proteomes" id="UP000595656"/>
    </source>
</evidence>
<protein>
    <submittedName>
        <fullName evidence="1">Uncharacterized protein</fullName>
    </submittedName>
</protein>
<sequence length="139" mass="15563">MENKTLNENPKKHIISKANKMTGVKFIDDIAREVLTLRDTVESEFLSEETYKAISAIIDINEIKYSNALENWLVESAKREDYSCVCSEIASSIRMIGLKDAHLDALRLLAGGSPRLAKDKLEAMRGDSLLDEKGIDYGL</sequence>